<dbReference type="GO" id="GO:0008270">
    <property type="term" value="F:zinc ion binding"/>
    <property type="evidence" value="ECO:0007669"/>
    <property type="project" value="UniProtKB-KW"/>
</dbReference>
<evidence type="ECO:0000313" key="10">
    <source>
        <dbReference type="Proteomes" id="UP001149813"/>
    </source>
</evidence>
<gene>
    <name evidence="9" type="ORF">LPJ53_001609</name>
</gene>
<evidence type="ECO:0000256" key="3">
    <source>
        <dbReference type="ARBA" id="ARBA00022723"/>
    </source>
</evidence>
<proteinExistence type="inferred from homology"/>
<keyword evidence="3" id="KW-0479">Metal-binding</keyword>
<keyword evidence="8" id="KW-0539">Nucleus</keyword>
<evidence type="ECO:0000313" key="9">
    <source>
        <dbReference type="EMBL" id="KAJ1724088.1"/>
    </source>
</evidence>
<dbReference type="Gene3D" id="1.10.472.170">
    <property type="match status" value="1"/>
</dbReference>
<dbReference type="AlphaFoldDB" id="A0A9W7Y510"/>
<keyword evidence="5" id="KW-0862">Zinc</keyword>
<keyword evidence="6" id="KW-0805">Transcription regulation</keyword>
<accession>A0A9W7Y510</accession>
<dbReference type="EMBL" id="JANBOJ010000042">
    <property type="protein sequence ID" value="KAJ1724088.1"/>
    <property type="molecule type" value="Genomic_DNA"/>
</dbReference>
<dbReference type="PANTHER" id="PTHR11618">
    <property type="entry name" value="TRANSCRIPTION INITIATION FACTOR IIB-RELATED"/>
    <property type="match status" value="1"/>
</dbReference>
<dbReference type="GO" id="GO:0000126">
    <property type="term" value="C:transcription factor TFIIIB complex"/>
    <property type="evidence" value="ECO:0007669"/>
    <property type="project" value="TreeGrafter"/>
</dbReference>
<protein>
    <recommendedName>
        <fullName evidence="11">TFIIB-type domain-containing protein</fullName>
    </recommendedName>
</protein>
<evidence type="ECO:0008006" key="11">
    <source>
        <dbReference type="Google" id="ProtNLM"/>
    </source>
</evidence>
<keyword evidence="10" id="KW-1185">Reference proteome</keyword>
<comment type="caution">
    <text evidence="9">The sequence shown here is derived from an EMBL/GenBank/DDBJ whole genome shotgun (WGS) entry which is preliminary data.</text>
</comment>
<organism evidence="9 10">
    <name type="scientific">Coemansia erecta</name>
    <dbReference type="NCBI Taxonomy" id="147472"/>
    <lineage>
        <taxon>Eukaryota</taxon>
        <taxon>Fungi</taxon>
        <taxon>Fungi incertae sedis</taxon>
        <taxon>Zoopagomycota</taxon>
        <taxon>Kickxellomycotina</taxon>
        <taxon>Kickxellomycetes</taxon>
        <taxon>Kickxellales</taxon>
        <taxon>Kickxellaceae</taxon>
        <taxon>Coemansia</taxon>
    </lineage>
</organism>
<evidence type="ECO:0000256" key="8">
    <source>
        <dbReference type="ARBA" id="ARBA00023242"/>
    </source>
</evidence>
<sequence>MPVDGQQEHNNTSTQRCPHCGHAEVLSLDSTEEYCASCGAVLSDASFSHTNAAHDSDPGVYIRHTDPRYNTQSTDSRLSNRWNQAKLHQAYRQLHGLCTRLGLPGQRERAQHLLDAYAHKVAQETGPRQMVFGRVDEVLAACVYVAAAEDEGRRARALGDVAAELRISVFALGAAVGRLCRRLDLPQPQSDGPLRVAQGADTLGTLARETGEERSRILGLISGKERAARGVAELLLTLLADDAVARGLARVAQMAYAFCVAEGRHAGFAPATVAGSALALALEQAAVAADGWGGRGMQRCQRAVAERLVALAVRCGATSVQRFSAGVRRELCHVGGAAPGLRGVRLTADEVCVYLDDVLVFYAAARSVAAEAAAEEEKGVVATELPADAARALALAGVPRAFARAEKRRKRRREICDAGGGEEGEGEGEGGRERRAVRALAGDGGVDDGAVLSLPVHTLEALGPVRRRERGRSAGERARLDDEDVGVLDMSEAEIAQYMR</sequence>
<name>A0A9W7Y510_9FUNG</name>
<keyword evidence="4" id="KW-0863">Zinc-finger</keyword>
<dbReference type="GO" id="GO:0000995">
    <property type="term" value="F:RNA polymerase III general transcription initiation factor activity"/>
    <property type="evidence" value="ECO:0007669"/>
    <property type="project" value="TreeGrafter"/>
</dbReference>
<evidence type="ECO:0000256" key="7">
    <source>
        <dbReference type="ARBA" id="ARBA00023163"/>
    </source>
</evidence>
<dbReference type="GO" id="GO:0070897">
    <property type="term" value="P:transcription preinitiation complex assembly"/>
    <property type="evidence" value="ECO:0007669"/>
    <property type="project" value="InterPro"/>
</dbReference>
<dbReference type="GO" id="GO:0097550">
    <property type="term" value="C:transcription preinitiation complex"/>
    <property type="evidence" value="ECO:0007669"/>
    <property type="project" value="TreeGrafter"/>
</dbReference>
<evidence type="ECO:0000256" key="4">
    <source>
        <dbReference type="ARBA" id="ARBA00022771"/>
    </source>
</evidence>
<dbReference type="PANTHER" id="PTHR11618:SF4">
    <property type="entry name" value="TRANSCRIPTION FACTOR IIIB 90 KDA SUBUNIT"/>
    <property type="match status" value="1"/>
</dbReference>
<evidence type="ECO:0000256" key="5">
    <source>
        <dbReference type="ARBA" id="ARBA00022833"/>
    </source>
</evidence>
<dbReference type="GO" id="GO:0005634">
    <property type="term" value="C:nucleus"/>
    <property type="evidence" value="ECO:0007669"/>
    <property type="project" value="UniProtKB-SubCell"/>
</dbReference>
<comment type="subcellular location">
    <subcellularLocation>
        <location evidence="1">Nucleus</location>
    </subcellularLocation>
</comment>
<evidence type="ECO:0000256" key="2">
    <source>
        <dbReference type="ARBA" id="ARBA00010857"/>
    </source>
</evidence>
<reference evidence="9" key="1">
    <citation type="submission" date="2022-07" db="EMBL/GenBank/DDBJ databases">
        <title>Phylogenomic reconstructions and comparative analyses of Kickxellomycotina fungi.</title>
        <authorList>
            <person name="Reynolds N.K."/>
            <person name="Stajich J.E."/>
            <person name="Barry K."/>
            <person name="Grigoriev I.V."/>
            <person name="Crous P."/>
            <person name="Smith M.E."/>
        </authorList>
    </citation>
    <scope>NUCLEOTIDE SEQUENCE</scope>
    <source>
        <strain evidence="9">NBRC 32514</strain>
    </source>
</reference>
<dbReference type="InterPro" id="IPR000812">
    <property type="entry name" value="TFIIB"/>
</dbReference>
<keyword evidence="7" id="KW-0804">Transcription</keyword>
<dbReference type="OrthoDB" id="5558378at2759"/>
<evidence type="ECO:0000256" key="6">
    <source>
        <dbReference type="ARBA" id="ARBA00023015"/>
    </source>
</evidence>
<dbReference type="Proteomes" id="UP001149813">
    <property type="component" value="Unassembled WGS sequence"/>
</dbReference>
<comment type="similarity">
    <text evidence="2">Belongs to the TFIIB family.</text>
</comment>
<dbReference type="GO" id="GO:0001006">
    <property type="term" value="F:RNA polymerase III type 3 promoter sequence-specific DNA binding"/>
    <property type="evidence" value="ECO:0007669"/>
    <property type="project" value="TreeGrafter"/>
</dbReference>
<evidence type="ECO:0000256" key="1">
    <source>
        <dbReference type="ARBA" id="ARBA00004123"/>
    </source>
</evidence>